<evidence type="ECO:0000256" key="1">
    <source>
        <dbReference type="SAM" id="Coils"/>
    </source>
</evidence>
<dbReference type="EMBL" id="KC632371">
    <property type="protein sequence ID" value="AGM32185.1"/>
    <property type="molecule type" value="mRNA"/>
</dbReference>
<keyword evidence="1" id="KW-0175">Coiled coil</keyword>
<proteinExistence type="evidence at transcript level"/>
<reference evidence="2" key="1">
    <citation type="submission" date="2013-02" db="EMBL/GenBank/DDBJ databases">
        <title>Immune-Related transcriptome of Coptotermes formosanus Shiraki workers: the defense mechanism.</title>
        <authorList>
            <person name="Hussain A."/>
            <person name="Li Y.F."/>
            <person name="Wen S.Y."/>
        </authorList>
    </citation>
    <scope>NUCLEOTIDE SEQUENCE</scope>
</reference>
<name>R4UM59_COPFO</name>
<evidence type="ECO:0000313" key="2">
    <source>
        <dbReference type="EMBL" id="AGM32185.1"/>
    </source>
</evidence>
<accession>R4UM59</accession>
<sequence>MQLYNRLNRKVHLPPLVPLADPHVFSPKDFMQTGSLNLEALSQIQPNNENGLLNSQLSNLLVQYNDAKQRNENLKRKISAYMEINPELLISRVSLKYQLLKKSIENIQNCIEMF</sequence>
<dbReference type="AlphaFoldDB" id="R4UM59"/>
<organism evidence="2">
    <name type="scientific">Coptotermes formosanus</name>
    <name type="common">Formosan subterranean termite</name>
    <dbReference type="NCBI Taxonomy" id="36987"/>
    <lineage>
        <taxon>Eukaryota</taxon>
        <taxon>Metazoa</taxon>
        <taxon>Ecdysozoa</taxon>
        <taxon>Arthropoda</taxon>
        <taxon>Hexapoda</taxon>
        <taxon>Insecta</taxon>
        <taxon>Pterygota</taxon>
        <taxon>Neoptera</taxon>
        <taxon>Polyneoptera</taxon>
        <taxon>Dictyoptera</taxon>
        <taxon>Blattodea</taxon>
        <taxon>Blattoidea</taxon>
        <taxon>Termitoidae</taxon>
        <taxon>Rhinotermitidae</taxon>
        <taxon>Coptotermes</taxon>
    </lineage>
</organism>
<protein>
    <submittedName>
        <fullName evidence="2">Uncharacterized protein</fullName>
    </submittedName>
</protein>
<feature type="coiled-coil region" evidence="1">
    <location>
        <begin position="57"/>
        <end position="84"/>
    </location>
</feature>